<dbReference type="SUPFAM" id="SSF56112">
    <property type="entry name" value="Protein kinase-like (PK-like)"/>
    <property type="match status" value="1"/>
</dbReference>
<protein>
    <submittedName>
        <fullName evidence="2">Kinase-like protein</fullName>
    </submittedName>
</protein>
<dbReference type="Pfam" id="PF01636">
    <property type="entry name" value="APH"/>
    <property type="match status" value="1"/>
</dbReference>
<organism evidence="2 3">
    <name type="scientific">Rickenella mellea</name>
    <dbReference type="NCBI Taxonomy" id="50990"/>
    <lineage>
        <taxon>Eukaryota</taxon>
        <taxon>Fungi</taxon>
        <taxon>Dikarya</taxon>
        <taxon>Basidiomycota</taxon>
        <taxon>Agaricomycotina</taxon>
        <taxon>Agaricomycetes</taxon>
        <taxon>Hymenochaetales</taxon>
        <taxon>Rickenellaceae</taxon>
        <taxon>Rickenella</taxon>
    </lineage>
</organism>
<name>A0A4Y7PE15_9AGAM</name>
<evidence type="ECO:0000313" key="2">
    <source>
        <dbReference type="EMBL" id="TDL13604.1"/>
    </source>
</evidence>
<keyword evidence="2" id="KW-0808">Transferase</keyword>
<proteinExistence type="predicted"/>
<dbReference type="CDD" id="cd05120">
    <property type="entry name" value="APH_ChoK_like"/>
    <property type="match status" value="1"/>
</dbReference>
<keyword evidence="2" id="KW-0418">Kinase</keyword>
<accession>A0A4Y7PE15</accession>
<dbReference type="Gene3D" id="3.90.1200.10">
    <property type="match status" value="1"/>
</dbReference>
<dbReference type="PANTHER" id="PTHR21310:SF58">
    <property type="entry name" value="AMINOGLYCOSIDE PHOSPHOTRANSFERASE DOMAIN-CONTAINING PROTEIN"/>
    <property type="match status" value="1"/>
</dbReference>
<keyword evidence="3" id="KW-1185">Reference proteome</keyword>
<evidence type="ECO:0000313" key="3">
    <source>
        <dbReference type="Proteomes" id="UP000294933"/>
    </source>
</evidence>
<dbReference type="InterPro" id="IPR051678">
    <property type="entry name" value="AGP_Transferase"/>
</dbReference>
<dbReference type="AlphaFoldDB" id="A0A4Y7PE15"/>
<dbReference type="InterPro" id="IPR002575">
    <property type="entry name" value="Aminoglycoside_PTrfase"/>
</dbReference>
<feature type="domain" description="Aminoglycoside phosphotransferase" evidence="1">
    <location>
        <begin position="10"/>
        <end position="174"/>
    </location>
</feature>
<evidence type="ECO:0000259" key="1">
    <source>
        <dbReference type="Pfam" id="PF01636"/>
    </source>
</evidence>
<dbReference type="Proteomes" id="UP000294933">
    <property type="component" value="Unassembled WGS sequence"/>
</dbReference>
<dbReference type="OrthoDB" id="8300194at2759"/>
<sequence length="212" mass="25084">MEYIARNTTIPVPRIQDVFIISRLTYIVMDYIDAPELTYVWWILSDEQQRGIIEEVKNYITQMRSLRPPNPGRVECVDGTGVYDARLTGEPFPPCACVADFHDELGDRYVLQSEAHREAWPQFQAIKERNYQTKFTHSDIAPRNILVKDGKIAAIVDWETAGWYPEYWEYTRWADSHYRSAPAWHDARDEIMDRYPEELWAEKYLGRVFTRL</sequence>
<dbReference type="PANTHER" id="PTHR21310">
    <property type="entry name" value="AMINOGLYCOSIDE PHOSPHOTRANSFERASE-RELATED-RELATED"/>
    <property type="match status" value="1"/>
</dbReference>
<dbReference type="STRING" id="50990.A0A4Y7PE15"/>
<dbReference type="EMBL" id="ML170531">
    <property type="protein sequence ID" value="TDL13604.1"/>
    <property type="molecule type" value="Genomic_DNA"/>
</dbReference>
<reference evidence="2 3" key="1">
    <citation type="submission" date="2018-06" db="EMBL/GenBank/DDBJ databases">
        <title>A transcriptomic atlas of mushroom development highlights an independent origin of complex multicellularity.</title>
        <authorList>
            <consortium name="DOE Joint Genome Institute"/>
            <person name="Krizsan K."/>
            <person name="Almasi E."/>
            <person name="Merenyi Z."/>
            <person name="Sahu N."/>
            <person name="Viragh M."/>
            <person name="Koszo T."/>
            <person name="Mondo S."/>
            <person name="Kiss B."/>
            <person name="Balint B."/>
            <person name="Kues U."/>
            <person name="Barry K."/>
            <person name="Hegedus J.C."/>
            <person name="Henrissat B."/>
            <person name="Johnson J."/>
            <person name="Lipzen A."/>
            <person name="Ohm R."/>
            <person name="Nagy I."/>
            <person name="Pangilinan J."/>
            <person name="Yan J."/>
            <person name="Xiong Y."/>
            <person name="Grigoriev I.V."/>
            <person name="Hibbett D.S."/>
            <person name="Nagy L.G."/>
        </authorList>
    </citation>
    <scope>NUCLEOTIDE SEQUENCE [LARGE SCALE GENOMIC DNA]</scope>
    <source>
        <strain evidence="2 3">SZMC22713</strain>
    </source>
</reference>
<dbReference type="GO" id="GO:0016301">
    <property type="term" value="F:kinase activity"/>
    <property type="evidence" value="ECO:0007669"/>
    <property type="project" value="UniProtKB-KW"/>
</dbReference>
<dbReference type="VEuPathDB" id="FungiDB:BD410DRAFT_846788"/>
<gene>
    <name evidence="2" type="ORF">BD410DRAFT_846788</name>
</gene>
<dbReference type="InterPro" id="IPR011009">
    <property type="entry name" value="Kinase-like_dom_sf"/>
</dbReference>